<dbReference type="OrthoDB" id="4473401at2759"/>
<dbReference type="Gene3D" id="2.70.98.30">
    <property type="entry name" value="Golgi alpha-mannosidase II, domain 4"/>
    <property type="match status" value="1"/>
</dbReference>
<dbReference type="InterPro" id="IPR040720">
    <property type="entry name" value="GH81_C"/>
</dbReference>
<evidence type="ECO:0000256" key="5">
    <source>
        <dbReference type="ARBA" id="ARBA00023277"/>
    </source>
</evidence>
<evidence type="ECO:0000256" key="7">
    <source>
        <dbReference type="ARBA" id="ARBA00023316"/>
    </source>
</evidence>
<feature type="domain" description="Glycosyl hydrolase family 81 C-terminal" evidence="11">
    <location>
        <begin position="460"/>
        <end position="821"/>
    </location>
</feature>
<dbReference type="Gene3D" id="1.10.287.1170">
    <property type="entry name" value="glycoside hydrolase family 81 endo-[beta] glucanase"/>
    <property type="match status" value="1"/>
</dbReference>
<keyword evidence="5" id="KW-0119">Carbohydrate metabolism</keyword>
<evidence type="ECO:0000256" key="1">
    <source>
        <dbReference type="ARBA" id="ARBA00000382"/>
    </source>
</evidence>
<dbReference type="Pfam" id="PF03639">
    <property type="entry name" value="Glyco_hydro_81"/>
    <property type="match status" value="1"/>
</dbReference>
<evidence type="ECO:0000313" key="13">
    <source>
        <dbReference type="Proteomes" id="UP000799428"/>
    </source>
</evidence>
<evidence type="ECO:0000256" key="9">
    <source>
        <dbReference type="SAM" id="MobiDB-lite"/>
    </source>
</evidence>
<dbReference type="InterPro" id="IPR040451">
    <property type="entry name" value="GH81_N"/>
</dbReference>
<proteinExistence type="inferred from homology"/>
<dbReference type="InterPro" id="IPR005200">
    <property type="entry name" value="Endo-beta-glucanase"/>
</dbReference>
<dbReference type="EMBL" id="MU005776">
    <property type="protein sequence ID" value="KAF2706273.1"/>
    <property type="molecule type" value="Genomic_DNA"/>
</dbReference>
<comment type="catalytic activity">
    <reaction evidence="1">
        <text>Hydrolysis of (1-&gt;3)-beta-D-glucosidic linkages in (1-&gt;3)-beta-D-glucans.</text>
        <dbReference type="EC" id="3.2.1.39"/>
    </reaction>
</comment>
<dbReference type="GO" id="GO:0071555">
    <property type="term" value="P:cell wall organization"/>
    <property type="evidence" value="ECO:0007669"/>
    <property type="project" value="UniProtKB-KW"/>
</dbReference>
<evidence type="ECO:0000256" key="2">
    <source>
        <dbReference type="ARBA" id="ARBA00010730"/>
    </source>
</evidence>
<keyword evidence="8" id="KW-0624">Polysaccharide degradation</keyword>
<dbReference type="PROSITE" id="PS52008">
    <property type="entry name" value="GH81"/>
    <property type="match status" value="1"/>
</dbReference>
<dbReference type="AlphaFoldDB" id="A0A6G1K0Z2"/>
<evidence type="ECO:0000256" key="6">
    <source>
        <dbReference type="ARBA" id="ARBA00023295"/>
    </source>
</evidence>
<gene>
    <name evidence="12" type="ORF">K504DRAFT_447983</name>
</gene>
<dbReference type="Proteomes" id="UP000799428">
    <property type="component" value="Unassembled WGS sequence"/>
</dbReference>
<feature type="domain" description="Glycosyl hydrolase family 81 N-terminal" evidence="10">
    <location>
        <begin position="125"/>
        <end position="448"/>
    </location>
</feature>
<dbReference type="Pfam" id="PF17652">
    <property type="entry name" value="Glyco_hydro81C"/>
    <property type="match status" value="1"/>
</dbReference>
<evidence type="ECO:0000256" key="3">
    <source>
        <dbReference type="ARBA" id="ARBA00012780"/>
    </source>
</evidence>
<keyword evidence="4 12" id="KW-0378">Hydrolase</keyword>
<evidence type="ECO:0000259" key="10">
    <source>
        <dbReference type="Pfam" id="PF03639"/>
    </source>
</evidence>
<organism evidence="12 13">
    <name type="scientific">Pleomassaria siparia CBS 279.74</name>
    <dbReference type="NCBI Taxonomy" id="1314801"/>
    <lineage>
        <taxon>Eukaryota</taxon>
        <taxon>Fungi</taxon>
        <taxon>Dikarya</taxon>
        <taxon>Ascomycota</taxon>
        <taxon>Pezizomycotina</taxon>
        <taxon>Dothideomycetes</taxon>
        <taxon>Pleosporomycetidae</taxon>
        <taxon>Pleosporales</taxon>
        <taxon>Pleomassariaceae</taxon>
        <taxon>Pleomassaria</taxon>
    </lineage>
</organism>
<dbReference type="GO" id="GO:0009986">
    <property type="term" value="C:cell surface"/>
    <property type="evidence" value="ECO:0007669"/>
    <property type="project" value="TreeGrafter"/>
</dbReference>
<protein>
    <recommendedName>
        <fullName evidence="3">glucan endo-1,3-beta-D-glucosidase</fullName>
        <ecNumber evidence="3">3.2.1.39</ecNumber>
    </recommendedName>
</protein>
<evidence type="ECO:0000256" key="4">
    <source>
        <dbReference type="ARBA" id="ARBA00022801"/>
    </source>
</evidence>
<reference evidence="12" key="1">
    <citation type="journal article" date="2020" name="Stud. Mycol.">
        <title>101 Dothideomycetes genomes: a test case for predicting lifestyles and emergence of pathogens.</title>
        <authorList>
            <person name="Haridas S."/>
            <person name="Albert R."/>
            <person name="Binder M."/>
            <person name="Bloem J."/>
            <person name="Labutti K."/>
            <person name="Salamov A."/>
            <person name="Andreopoulos B."/>
            <person name="Baker S."/>
            <person name="Barry K."/>
            <person name="Bills G."/>
            <person name="Bluhm B."/>
            <person name="Cannon C."/>
            <person name="Castanera R."/>
            <person name="Culley D."/>
            <person name="Daum C."/>
            <person name="Ezra D."/>
            <person name="Gonzalez J."/>
            <person name="Henrissat B."/>
            <person name="Kuo A."/>
            <person name="Liang C."/>
            <person name="Lipzen A."/>
            <person name="Lutzoni F."/>
            <person name="Magnuson J."/>
            <person name="Mondo S."/>
            <person name="Nolan M."/>
            <person name="Ohm R."/>
            <person name="Pangilinan J."/>
            <person name="Park H.-J."/>
            <person name="Ramirez L."/>
            <person name="Alfaro M."/>
            <person name="Sun H."/>
            <person name="Tritt A."/>
            <person name="Yoshinaga Y."/>
            <person name="Zwiers L.-H."/>
            <person name="Turgeon B."/>
            <person name="Goodwin S."/>
            <person name="Spatafora J."/>
            <person name="Crous P."/>
            <person name="Grigoriev I."/>
        </authorList>
    </citation>
    <scope>NUCLEOTIDE SEQUENCE</scope>
    <source>
        <strain evidence="12">CBS 279.74</strain>
    </source>
</reference>
<accession>A0A6G1K0Z2</accession>
<feature type="region of interest" description="Disordered" evidence="9">
    <location>
        <begin position="55"/>
        <end position="74"/>
    </location>
</feature>
<keyword evidence="6" id="KW-0326">Glycosidase</keyword>
<feature type="compositionally biased region" description="Polar residues" evidence="9">
    <location>
        <begin position="58"/>
        <end position="74"/>
    </location>
</feature>
<keyword evidence="7" id="KW-0961">Cell wall biogenesis/degradation</keyword>
<evidence type="ECO:0000313" key="12">
    <source>
        <dbReference type="EMBL" id="KAF2706273.1"/>
    </source>
</evidence>
<dbReference type="Gene3D" id="1.20.5.420">
    <property type="entry name" value="Immunoglobulin FC, subunit C"/>
    <property type="match status" value="1"/>
</dbReference>
<dbReference type="GO" id="GO:0052861">
    <property type="term" value="F:endo-1,3(4)-beta-glucanase activity"/>
    <property type="evidence" value="ECO:0007669"/>
    <property type="project" value="InterPro"/>
</dbReference>
<evidence type="ECO:0000256" key="8">
    <source>
        <dbReference type="ARBA" id="ARBA00023326"/>
    </source>
</evidence>
<sequence>MSPPPPPALPPTLVHTVHAIPKILSTTILKYSGTATKIPASSFASFPPPLLSPTTTSMGLSQSSLQKPLAPSSNKFSKSLRKSWTSYRGTSTLTVNATAVIPEGNIFVPIQQDNILPQIPIGTTHPVARKGIEDDDKRTLHTNKFYANSFLGGQDQPIWTHPYFIWWGKGSDENGQFPTWGMNIAHDEEGDRIIADGDPPKSYINPKKQSLILSAQELDPSTTMTTDTHLPFSVNINLKHRMGTSEPRITFPVVQGMSFVTGRYINSTPVIHCPGDGFRSISHAIFVGRLTKYRIVDNEGRNWVMYINPVLTQPYDTSAFRQIDRNTLVGPSDFKGTIQVAKNPSGDDIEKLYDKASGSFVTEAMLTGTVTDQRGTYSLNYTKIGTSPLLMFVLPHHMESLDPELKSAVTKLRLSTTTKGIATAVWADKLTFIETALPTTMGFAPWTPTIGASKIRYPQGTLDLLAITAEQDLQRSMNSSTPPDSMYYAGKTLAKFATILWVMKDVLSATSPQYPSGLGKLKFEMAKYVENRQQYPLYYDDSWKGVVSYAGFIDPGADFGNTFYNDHHFHFGYFVYACAVIAYLDPEWLTQGHNKEWVNMLVKDYAESDYNGRDYPFFRSFDWYNGHSWAKGLFESANGKDEESTSEDGFASFAVKMWGKVIGDVDMEKRGNLMLAIQARSFNNYFYLQENNTNHPARFIPNKVTGILYENKVDHATYFGLAPELIHGIHMLPLSPPSQLLRTRPFVKEEWDRFFSSSNSNSNSNSNNNDGALVPGGWRGILYANLALIDAKTAYTFFRDGIRGVWEEGWIDNGASRTWYLVWCAGLGGGR</sequence>
<dbReference type="GO" id="GO:0000272">
    <property type="term" value="P:polysaccharide catabolic process"/>
    <property type="evidence" value="ECO:0007669"/>
    <property type="project" value="UniProtKB-KW"/>
</dbReference>
<keyword evidence="13" id="KW-1185">Reference proteome</keyword>
<name>A0A6G1K0Z2_9PLEO</name>
<dbReference type="PANTHER" id="PTHR31983:SF0">
    <property type="entry name" value="GLUCAN ENDO-1,3-BETA-D-GLUCOSIDASE 2"/>
    <property type="match status" value="1"/>
</dbReference>
<dbReference type="PANTHER" id="PTHR31983">
    <property type="entry name" value="ENDO-1,3(4)-BETA-GLUCANASE 1"/>
    <property type="match status" value="1"/>
</dbReference>
<dbReference type="EC" id="3.2.1.39" evidence="3"/>
<dbReference type="GO" id="GO:0042973">
    <property type="term" value="F:glucan endo-1,3-beta-D-glucosidase activity"/>
    <property type="evidence" value="ECO:0007669"/>
    <property type="project" value="UniProtKB-EC"/>
</dbReference>
<evidence type="ECO:0000259" key="11">
    <source>
        <dbReference type="Pfam" id="PF17652"/>
    </source>
</evidence>
<comment type="similarity">
    <text evidence="2">Belongs to the glycosyl hydrolase 81 family.</text>
</comment>